<evidence type="ECO:0000313" key="1">
    <source>
        <dbReference type="EMBL" id="MFD2732438.1"/>
    </source>
</evidence>
<dbReference type="RefSeq" id="WP_379040277.1">
    <property type="nucleotide sequence ID" value="NZ_JBHSKW010000001.1"/>
</dbReference>
<comment type="caution">
    <text evidence="1">The sequence shown here is derived from an EMBL/GenBank/DDBJ whole genome shotgun (WGS) entry which is preliminary data.</text>
</comment>
<reference evidence="2" key="1">
    <citation type="journal article" date="2019" name="Int. J. Syst. Evol. Microbiol.">
        <title>The Global Catalogue of Microorganisms (GCM) 10K type strain sequencing project: providing services to taxonomists for standard genome sequencing and annotation.</title>
        <authorList>
            <consortium name="The Broad Institute Genomics Platform"/>
            <consortium name="The Broad Institute Genome Sequencing Center for Infectious Disease"/>
            <person name="Wu L."/>
            <person name="Ma J."/>
        </authorList>
    </citation>
    <scope>NUCLEOTIDE SEQUENCE [LARGE SCALE GENOMIC DNA]</scope>
    <source>
        <strain evidence="2">KCTC 42456</strain>
    </source>
</reference>
<protein>
    <submittedName>
        <fullName evidence="1">DUF6266 family protein</fullName>
    </submittedName>
</protein>
<dbReference type="InterPro" id="IPR046233">
    <property type="entry name" value="DUF6266"/>
</dbReference>
<gene>
    <name evidence="1" type="ORF">ACFSSE_12075</name>
</gene>
<dbReference type="EMBL" id="JBHULV010000044">
    <property type="protein sequence ID" value="MFD2732438.1"/>
    <property type="molecule type" value="Genomic_DNA"/>
</dbReference>
<sequence length="213" mass="22721">MGRMRKGILGGFVGKVGTVIGSQRSGMDIISSLPKKSSKAPTVLQSNQREKFGLAVGFLQPINELLKLGFKASDPRFSSFNLAIAHMLQNSIIGESGSYELDYPKVLISKGELSPAWNAVAATSGASELSLTWSNATNSGMSNPDDEVFALVYNADTKQHLMSISAATRADGVLSIPLPNDFVGSEVQCWLAFTSKDKKQRSTSIYAGAVTIV</sequence>
<proteinExistence type="predicted"/>
<dbReference type="Pfam" id="PF19781">
    <property type="entry name" value="DUF6266"/>
    <property type="match status" value="1"/>
</dbReference>
<keyword evidence="2" id="KW-1185">Reference proteome</keyword>
<evidence type="ECO:0000313" key="2">
    <source>
        <dbReference type="Proteomes" id="UP001597546"/>
    </source>
</evidence>
<name>A0ABW5TV68_9SPHI</name>
<accession>A0ABW5TV68</accession>
<dbReference type="Proteomes" id="UP001597546">
    <property type="component" value="Unassembled WGS sequence"/>
</dbReference>
<organism evidence="1 2">
    <name type="scientific">Pedobacter alpinus</name>
    <dbReference type="NCBI Taxonomy" id="1590643"/>
    <lineage>
        <taxon>Bacteria</taxon>
        <taxon>Pseudomonadati</taxon>
        <taxon>Bacteroidota</taxon>
        <taxon>Sphingobacteriia</taxon>
        <taxon>Sphingobacteriales</taxon>
        <taxon>Sphingobacteriaceae</taxon>
        <taxon>Pedobacter</taxon>
    </lineage>
</organism>